<gene>
    <name evidence="7" type="ORF">BJBARM5_0181</name>
</gene>
<dbReference type="PROSITE" id="PS51198">
    <property type="entry name" value="UVRD_HELICASE_ATP_BIND"/>
    <property type="match status" value="1"/>
</dbReference>
<proteinExistence type="predicted"/>
<dbReference type="InterPro" id="IPR000212">
    <property type="entry name" value="DNA_helicase_UvrD/REP"/>
</dbReference>
<evidence type="ECO:0000256" key="1">
    <source>
        <dbReference type="ARBA" id="ARBA00022741"/>
    </source>
</evidence>
<evidence type="ECO:0000256" key="5">
    <source>
        <dbReference type="PROSITE-ProRule" id="PRU00560"/>
    </source>
</evidence>
<evidence type="ECO:0000259" key="6">
    <source>
        <dbReference type="PROSITE" id="PS51198"/>
    </source>
</evidence>
<dbReference type="GO" id="GO:0003677">
    <property type="term" value="F:DNA binding"/>
    <property type="evidence" value="ECO:0007669"/>
    <property type="project" value="InterPro"/>
</dbReference>
<dbReference type="SUPFAM" id="SSF52540">
    <property type="entry name" value="P-loop containing nucleoside triphosphate hydrolases"/>
    <property type="match status" value="1"/>
</dbReference>
<feature type="binding site" evidence="5">
    <location>
        <begin position="11"/>
        <end position="18"/>
    </location>
    <ligand>
        <name>ATP</name>
        <dbReference type="ChEBI" id="CHEBI:30616"/>
    </ligand>
</feature>
<dbReference type="Proteomes" id="UP000009376">
    <property type="component" value="Unassembled WGS sequence"/>
</dbReference>
<evidence type="ECO:0000256" key="2">
    <source>
        <dbReference type="ARBA" id="ARBA00022801"/>
    </source>
</evidence>
<keyword evidence="2 5" id="KW-0378">Hydrolase</keyword>
<evidence type="ECO:0000256" key="3">
    <source>
        <dbReference type="ARBA" id="ARBA00022806"/>
    </source>
</evidence>
<dbReference type="InterPro" id="IPR014016">
    <property type="entry name" value="UvrD-like_ATP-bd"/>
</dbReference>
<dbReference type="GO" id="GO:0000725">
    <property type="term" value="P:recombinational repair"/>
    <property type="evidence" value="ECO:0007669"/>
    <property type="project" value="TreeGrafter"/>
</dbReference>
<dbReference type="GO" id="GO:0005524">
    <property type="term" value="F:ATP binding"/>
    <property type="evidence" value="ECO:0007669"/>
    <property type="project" value="UniProtKB-UniRule"/>
</dbReference>
<dbReference type="PANTHER" id="PTHR11070:SF2">
    <property type="entry name" value="ATP-DEPENDENT DNA HELICASE SRS2"/>
    <property type="match status" value="1"/>
</dbReference>
<evidence type="ECO:0000313" key="8">
    <source>
        <dbReference type="Proteomes" id="UP000009376"/>
    </source>
</evidence>
<reference evidence="7 8" key="1">
    <citation type="journal article" date="2010" name="Proc. Natl. Acad. Sci. U.S.A.">
        <title>Enigmatic, ultrasmall, uncultivated Archaea.</title>
        <authorList>
            <person name="Baker B.J."/>
            <person name="Comolli L.R."/>
            <person name="Dick G.J."/>
            <person name="Hauser L.J."/>
            <person name="Hyatt D."/>
            <person name="Dill B.D."/>
            <person name="Land M.L."/>
            <person name="Verberkmoes N.C."/>
            <person name="Hettich R.L."/>
            <person name="Banfield J.F."/>
        </authorList>
    </citation>
    <scope>NUCLEOTIDE SEQUENCE [LARGE SCALE GENOMIC DNA]</scope>
</reference>
<sequence>MDLAINILIKANPGTGKTTALADRVVELVKNGVNENEIVCLTFTNKAVDEMFDKITNKFKENEIEPARINGLTIATFHSFCNAYFSGDGKELELVNNNFIRFSTIQKP</sequence>
<dbReference type="AlphaFoldDB" id="D6GUN7"/>
<accession>D6GUN7</accession>
<name>D6GUN7_PARA5</name>
<organism evidence="7 8">
    <name type="scientific">Candidatus Parvarchaeum acidophilus ARMAN-5</name>
    <dbReference type="NCBI Taxonomy" id="662762"/>
    <lineage>
        <taxon>Archaea</taxon>
        <taxon>Candidatus Parvarchaeota</taxon>
        <taxon>Candidatus Parvarchaeum</taxon>
    </lineage>
</organism>
<evidence type="ECO:0000256" key="4">
    <source>
        <dbReference type="ARBA" id="ARBA00022840"/>
    </source>
</evidence>
<dbReference type="EMBL" id="GG745547">
    <property type="protein sequence ID" value="EFD93027.1"/>
    <property type="molecule type" value="Genomic_DNA"/>
</dbReference>
<keyword evidence="1 5" id="KW-0547">Nucleotide-binding</keyword>
<dbReference type="GO" id="GO:0016787">
    <property type="term" value="F:hydrolase activity"/>
    <property type="evidence" value="ECO:0007669"/>
    <property type="project" value="UniProtKB-UniRule"/>
</dbReference>
<protein>
    <submittedName>
        <fullName evidence="7">DNA helicase II</fullName>
    </submittedName>
</protein>
<dbReference type="Pfam" id="PF00580">
    <property type="entry name" value="UvrD-helicase"/>
    <property type="match status" value="1"/>
</dbReference>
<dbReference type="GO" id="GO:0043138">
    <property type="term" value="F:3'-5' DNA helicase activity"/>
    <property type="evidence" value="ECO:0007669"/>
    <property type="project" value="TreeGrafter"/>
</dbReference>
<keyword evidence="3 5" id="KW-0347">Helicase</keyword>
<feature type="domain" description="UvrD-like helicase ATP-binding" evidence="6">
    <location>
        <begin position="1"/>
        <end position="108"/>
    </location>
</feature>
<dbReference type="InterPro" id="IPR027417">
    <property type="entry name" value="P-loop_NTPase"/>
</dbReference>
<dbReference type="Gene3D" id="3.40.50.300">
    <property type="entry name" value="P-loop containing nucleotide triphosphate hydrolases"/>
    <property type="match status" value="1"/>
</dbReference>
<evidence type="ECO:0000313" key="7">
    <source>
        <dbReference type="EMBL" id="EFD93027.1"/>
    </source>
</evidence>
<keyword evidence="4 5" id="KW-0067">ATP-binding</keyword>
<dbReference type="PANTHER" id="PTHR11070">
    <property type="entry name" value="UVRD / RECB / PCRA DNA HELICASE FAMILY MEMBER"/>
    <property type="match status" value="1"/>
</dbReference>